<evidence type="ECO:0000313" key="2">
    <source>
        <dbReference type="Proteomes" id="UP000276133"/>
    </source>
</evidence>
<dbReference type="Proteomes" id="UP000276133">
    <property type="component" value="Unassembled WGS sequence"/>
</dbReference>
<name>A0A3M7Q0K8_BRAPC</name>
<evidence type="ECO:0000313" key="1">
    <source>
        <dbReference type="EMBL" id="RNA04987.1"/>
    </source>
</evidence>
<dbReference type="EMBL" id="REGN01007900">
    <property type="protein sequence ID" value="RNA04987.1"/>
    <property type="molecule type" value="Genomic_DNA"/>
</dbReference>
<organism evidence="1 2">
    <name type="scientific">Brachionus plicatilis</name>
    <name type="common">Marine rotifer</name>
    <name type="synonym">Brachionus muelleri</name>
    <dbReference type="NCBI Taxonomy" id="10195"/>
    <lineage>
        <taxon>Eukaryota</taxon>
        <taxon>Metazoa</taxon>
        <taxon>Spiralia</taxon>
        <taxon>Gnathifera</taxon>
        <taxon>Rotifera</taxon>
        <taxon>Eurotatoria</taxon>
        <taxon>Monogononta</taxon>
        <taxon>Pseudotrocha</taxon>
        <taxon>Ploima</taxon>
        <taxon>Brachionidae</taxon>
        <taxon>Brachionus</taxon>
    </lineage>
</organism>
<protein>
    <submittedName>
        <fullName evidence="1">Uncharacterized protein</fullName>
    </submittedName>
</protein>
<reference evidence="1 2" key="1">
    <citation type="journal article" date="2018" name="Sci. Rep.">
        <title>Genomic signatures of local adaptation to the degree of environmental predictability in rotifers.</title>
        <authorList>
            <person name="Franch-Gras L."/>
            <person name="Hahn C."/>
            <person name="Garcia-Roger E.M."/>
            <person name="Carmona M.J."/>
            <person name="Serra M."/>
            <person name="Gomez A."/>
        </authorList>
    </citation>
    <scope>NUCLEOTIDE SEQUENCE [LARGE SCALE GENOMIC DNA]</scope>
    <source>
        <strain evidence="1">HYR1</strain>
    </source>
</reference>
<comment type="caution">
    <text evidence="1">The sequence shown here is derived from an EMBL/GenBank/DDBJ whole genome shotgun (WGS) entry which is preliminary data.</text>
</comment>
<accession>A0A3M7Q0K8</accession>
<keyword evidence="2" id="KW-1185">Reference proteome</keyword>
<dbReference type="AlphaFoldDB" id="A0A3M7Q0K8"/>
<sequence length="61" mass="7057">MNCSGINIGNLLVIQETIAFIIVDKKLWFIKNCLNLINFSHHSFFFSKNLLMGDTNYIVYS</sequence>
<proteinExistence type="predicted"/>
<gene>
    <name evidence="1" type="ORF">BpHYR1_047118</name>
</gene>